<evidence type="ECO:0000313" key="1">
    <source>
        <dbReference type="EMBL" id="TWI09964.1"/>
    </source>
</evidence>
<sequence>MLVGDGNSAGTPLFADFVEQRSQNSEEDIDGPELGGKGVFNELLSRRKIIPATCFVERMVNMAEKLGVPNDFACEYIGVLGLAPLAETVSDGKVVIWGSFTFKLLTI</sequence>
<dbReference type="EMBL" id="VLKL01000002">
    <property type="protein sequence ID" value="TWI09964.1"/>
    <property type="molecule type" value="Genomic_DNA"/>
</dbReference>
<dbReference type="Proteomes" id="UP000317176">
    <property type="component" value="Unassembled WGS sequence"/>
</dbReference>
<evidence type="ECO:0000313" key="2">
    <source>
        <dbReference type="Proteomes" id="UP000317176"/>
    </source>
</evidence>
<name>A0A562LQP5_9BRAD</name>
<keyword evidence="2" id="KW-1185">Reference proteome</keyword>
<dbReference type="AlphaFoldDB" id="A0A562LQP5"/>
<reference evidence="1 2" key="1">
    <citation type="journal article" date="2015" name="Stand. Genomic Sci.">
        <title>Genomic Encyclopedia of Bacterial and Archaeal Type Strains, Phase III: the genomes of soil and plant-associated and newly described type strains.</title>
        <authorList>
            <person name="Whitman W.B."/>
            <person name="Woyke T."/>
            <person name="Klenk H.P."/>
            <person name="Zhou Y."/>
            <person name="Lilburn T.G."/>
            <person name="Beck B.J."/>
            <person name="De Vos P."/>
            <person name="Vandamme P."/>
            <person name="Eisen J.A."/>
            <person name="Garrity G."/>
            <person name="Hugenholtz P."/>
            <person name="Kyrpides N.C."/>
        </authorList>
    </citation>
    <scope>NUCLEOTIDE SEQUENCE [LARGE SCALE GENOMIC DNA]</scope>
    <source>
        <strain evidence="1 2">CGMCC 1.10947</strain>
    </source>
</reference>
<comment type="caution">
    <text evidence="1">The sequence shown here is derived from an EMBL/GenBank/DDBJ whole genome shotgun (WGS) entry which is preliminary data.</text>
</comment>
<accession>A0A562LQP5</accession>
<proteinExistence type="predicted"/>
<gene>
    <name evidence="1" type="ORF">IQ17_01044</name>
</gene>
<organism evidence="1 2">
    <name type="scientific">Bradyrhizobium daqingense</name>
    <dbReference type="NCBI Taxonomy" id="993502"/>
    <lineage>
        <taxon>Bacteria</taxon>
        <taxon>Pseudomonadati</taxon>
        <taxon>Pseudomonadota</taxon>
        <taxon>Alphaproteobacteria</taxon>
        <taxon>Hyphomicrobiales</taxon>
        <taxon>Nitrobacteraceae</taxon>
        <taxon>Bradyrhizobium</taxon>
    </lineage>
</organism>
<protein>
    <submittedName>
        <fullName evidence="1">Uncharacterized protein</fullName>
    </submittedName>
</protein>